<feature type="compositionally biased region" description="Basic residues" evidence="3">
    <location>
        <begin position="1"/>
        <end position="36"/>
    </location>
</feature>
<dbReference type="GO" id="GO:0005524">
    <property type="term" value="F:ATP binding"/>
    <property type="evidence" value="ECO:0007669"/>
    <property type="project" value="UniProtKB-KW"/>
</dbReference>
<dbReference type="KEGG" id="bsol:FSW04_25235"/>
<dbReference type="GO" id="GO:0016020">
    <property type="term" value="C:membrane"/>
    <property type="evidence" value="ECO:0007669"/>
    <property type="project" value="TreeGrafter"/>
</dbReference>
<evidence type="ECO:0000313" key="6">
    <source>
        <dbReference type="Proteomes" id="UP000321805"/>
    </source>
</evidence>
<feature type="domain" description="AMP-dependent synthetase/ligase" evidence="4">
    <location>
        <begin position="102"/>
        <end position="498"/>
    </location>
</feature>
<keyword evidence="5" id="KW-0436">Ligase</keyword>
<protein>
    <submittedName>
        <fullName evidence="5">Long-chain fatty acid--CoA ligase</fullName>
    </submittedName>
</protein>
<dbReference type="EMBL" id="CP042430">
    <property type="protein sequence ID" value="QEC50563.1"/>
    <property type="molecule type" value="Genomic_DNA"/>
</dbReference>
<dbReference type="AlphaFoldDB" id="A0A5B8UBK5"/>
<dbReference type="PANTHER" id="PTHR43272">
    <property type="entry name" value="LONG-CHAIN-FATTY-ACID--COA LIGASE"/>
    <property type="match status" value="1"/>
</dbReference>
<dbReference type="Gene3D" id="3.40.50.12780">
    <property type="entry name" value="N-terminal domain of ligase-like"/>
    <property type="match status" value="2"/>
</dbReference>
<evidence type="ECO:0000256" key="3">
    <source>
        <dbReference type="SAM" id="MobiDB-lite"/>
    </source>
</evidence>
<name>A0A5B8UBK5_9ACTN</name>
<evidence type="ECO:0000256" key="2">
    <source>
        <dbReference type="ARBA" id="ARBA00022840"/>
    </source>
</evidence>
<dbReference type="InterPro" id="IPR020845">
    <property type="entry name" value="AMP-binding_CS"/>
</dbReference>
<dbReference type="InterPro" id="IPR000873">
    <property type="entry name" value="AMP-dep_synth/lig_dom"/>
</dbReference>
<dbReference type="Pfam" id="PF00501">
    <property type="entry name" value="AMP-binding"/>
    <property type="match status" value="1"/>
</dbReference>
<dbReference type="PANTHER" id="PTHR43272:SF33">
    <property type="entry name" value="AMP-BINDING DOMAIN-CONTAINING PROTEIN-RELATED"/>
    <property type="match status" value="1"/>
</dbReference>
<dbReference type="Proteomes" id="UP000321805">
    <property type="component" value="Chromosome"/>
</dbReference>
<dbReference type="PROSITE" id="PS00455">
    <property type="entry name" value="AMP_BINDING"/>
    <property type="match status" value="1"/>
</dbReference>
<gene>
    <name evidence="5" type="ORF">FSW04_25235</name>
</gene>
<evidence type="ECO:0000256" key="1">
    <source>
        <dbReference type="ARBA" id="ARBA00022741"/>
    </source>
</evidence>
<evidence type="ECO:0000259" key="4">
    <source>
        <dbReference type="Pfam" id="PF00501"/>
    </source>
</evidence>
<dbReference type="OrthoDB" id="9803968at2"/>
<dbReference type="SUPFAM" id="SSF56801">
    <property type="entry name" value="Acetyl-CoA synthetase-like"/>
    <property type="match status" value="1"/>
</dbReference>
<feature type="region of interest" description="Disordered" evidence="3">
    <location>
        <begin position="1"/>
        <end position="42"/>
    </location>
</feature>
<accession>A0A5B8UBK5</accession>
<organism evidence="5 6">
    <name type="scientific">Baekduia soli</name>
    <dbReference type="NCBI Taxonomy" id="496014"/>
    <lineage>
        <taxon>Bacteria</taxon>
        <taxon>Bacillati</taxon>
        <taxon>Actinomycetota</taxon>
        <taxon>Thermoleophilia</taxon>
        <taxon>Solirubrobacterales</taxon>
        <taxon>Baekduiaceae</taxon>
        <taxon>Baekduia</taxon>
    </lineage>
</organism>
<dbReference type="GO" id="GO:0004467">
    <property type="term" value="F:long-chain fatty acid-CoA ligase activity"/>
    <property type="evidence" value="ECO:0007669"/>
    <property type="project" value="TreeGrafter"/>
</dbReference>
<evidence type="ECO:0000313" key="5">
    <source>
        <dbReference type="EMBL" id="QEC50563.1"/>
    </source>
</evidence>
<reference evidence="5 6" key="1">
    <citation type="journal article" date="2018" name="J. Microbiol.">
        <title>Baekduia soli gen. nov., sp. nov., a novel bacterium isolated from the soil of Baekdu Mountain and proposal of a novel family name, Baekduiaceae fam. nov.</title>
        <authorList>
            <person name="An D.S."/>
            <person name="Siddiqi M.Z."/>
            <person name="Kim K.H."/>
            <person name="Yu H.S."/>
            <person name="Im W.T."/>
        </authorList>
    </citation>
    <scope>NUCLEOTIDE SEQUENCE [LARGE SCALE GENOMIC DNA]</scope>
    <source>
        <strain evidence="5 6">BR7-21</strain>
    </source>
</reference>
<dbReference type="InterPro" id="IPR042099">
    <property type="entry name" value="ANL_N_sf"/>
</dbReference>
<dbReference type="CDD" id="cd05907">
    <property type="entry name" value="VL_LC_FACS_like"/>
    <property type="match status" value="1"/>
</dbReference>
<keyword evidence="6" id="KW-1185">Reference proteome</keyword>
<proteinExistence type="predicted"/>
<keyword evidence="1" id="KW-0547">Nucleotide-binding</keyword>
<keyword evidence="2" id="KW-0067">ATP-binding</keyword>
<sequence length="666" mass="70801">MRRPHRVRASRPGRRRPCAGRRRRGGHQHRAGHRRPPAVAGLDVRDRGCGTWRARRDRLSLRRRRRALGAACRRRAGVSGAEATPGSPELGLGAPTLCEAFAATVRGVPDRLAIRTADGTRTLTWAAYDAEVQRCAAALAALGVAPGDRVALLLTNRPEFHVADAAVMRLGGVPFSVYATYSRPQIQSLLDDSGARLLMTEPRFADVVDSLVLVNPAGPGVIAVGGAVPGAVALEDLPAPPPPGPWPAPQASDVVTLIYTSGTTGPPKGVELTHGNAMAAARSFAEVIDLRGETRVISFLPMAHVAERNVSHYLPMALGFTTTCCPDPAQIYDLAAEVHPSWMFGVPRIWEKLQARIEAGVSALPEPERRAYRDAIARGTQEIIADAGAGRTLRVRRPGPEDAGVLEVLRRAHGLDRLRAAHTGAAPMAVHVAAFFHAIGVPLGELWGLSETTGGGTSSPEGGVRLGTVGRPSPGVELRIAADQEILVRGPLLMRGYHGRPDATAEAIDPDGWFHTGDLGALDDDGYLRLVGRKKEIIINSAGKNMSPALIEAELKAASPLLAHACVIGDARPYNVALLALDPDVLAATFGPEAAPGDAAVHAALTDAVERANARLARVEQIKRFHVAPQPWTPQDGLLTPTMKLRRQQIAAHHAGVIEALYAALR</sequence>
<dbReference type="Pfam" id="PF23562">
    <property type="entry name" value="AMP-binding_C_3"/>
    <property type="match status" value="1"/>
</dbReference>